<evidence type="ECO:0000256" key="6">
    <source>
        <dbReference type="ARBA" id="ARBA00048612"/>
    </source>
</evidence>
<evidence type="ECO:0000313" key="9">
    <source>
        <dbReference type="Proteomes" id="UP000271098"/>
    </source>
</evidence>
<evidence type="ECO:0000256" key="2">
    <source>
        <dbReference type="ARBA" id="ARBA00005891"/>
    </source>
</evidence>
<proteinExistence type="inferred from homology"/>
<organism evidence="10">
    <name type="scientific">Gongylonema pulchrum</name>
    <dbReference type="NCBI Taxonomy" id="637853"/>
    <lineage>
        <taxon>Eukaryota</taxon>
        <taxon>Metazoa</taxon>
        <taxon>Ecdysozoa</taxon>
        <taxon>Nematoda</taxon>
        <taxon>Chromadorea</taxon>
        <taxon>Rhabditida</taxon>
        <taxon>Spirurina</taxon>
        <taxon>Spiruromorpha</taxon>
        <taxon>Spiruroidea</taxon>
        <taxon>Gongylonematidae</taxon>
        <taxon>Gongylonema</taxon>
    </lineage>
</organism>
<dbReference type="OrthoDB" id="438553at2759"/>
<dbReference type="PANTHER" id="PTHR12049">
    <property type="entry name" value="PROTEIN ARGININE METHYLTRANSFERASE NDUFAF7, MITOCHONDRIAL"/>
    <property type="match status" value="1"/>
</dbReference>
<evidence type="ECO:0000256" key="3">
    <source>
        <dbReference type="ARBA" id="ARBA00022603"/>
    </source>
</evidence>
<evidence type="ECO:0000256" key="4">
    <source>
        <dbReference type="ARBA" id="ARBA00022679"/>
    </source>
</evidence>
<dbReference type="PANTHER" id="PTHR12049:SF7">
    <property type="entry name" value="PROTEIN ARGININE METHYLTRANSFERASE NDUFAF7, MITOCHONDRIAL"/>
    <property type="match status" value="1"/>
</dbReference>
<reference evidence="8 9" key="2">
    <citation type="submission" date="2018-11" db="EMBL/GenBank/DDBJ databases">
        <authorList>
            <consortium name="Pathogen Informatics"/>
        </authorList>
    </citation>
    <scope>NUCLEOTIDE SEQUENCE [LARGE SCALE GENOMIC DNA]</scope>
</reference>
<dbReference type="Proteomes" id="UP000271098">
    <property type="component" value="Unassembled WGS sequence"/>
</dbReference>
<comment type="subcellular location">
    <subcellularLocation>
        <location evidence="1 7">Mitochondrion</location>
    </subcellularLocation>
</comment>
<comment type="function">
    <text evidence="7">Arginine methyltransferase involved in the assembly or stability of mitochondrial NADH:ubiquinone oxidoreductase complex (complex I).</text>
</comment>
<protein>
    <recommendedName>
        <fullName evidence="7">Protein arginine methyltransferase NDUFAF7</fullName>
        <ecNumber evidence="7">2.1.1.320</ecNumber>
    </recommendedName>
</protein>
<dbReference type="GO" id="GO:0035243">
    <property type="term" value="F:protein-arginine omega-N symmetric methyltransferase activity"/>
    <property type="evidence" value="ECO:0007669"/>
    <property type="project" value="UniProtKB-EC"/>
</dbReference>
<dbReference type="EMBL" id="UYRT01082338">
    <property type="protein sequence ID" value="VDN25851.1"/>
    <property type="molecule type" value="Genomic_DNA"/>
</dbReference>
<accession>A0A183E319</accession>
<reference evidence="10" key="1">
    <citation type="submission" date="2016-06" db="UniProtKB">
        <authorList>
            <consortium name="WormBaseParasite"/>
        </authorList>
    </citation>
    <scope>IDENTIFICATION</scope>
</reference>
<evidence type="ECO:0000256" key="5">
    <source>
        <dbReference type="ARBA" id="ARBA00023128"/>
    </source>
</evidence>
<dbReference type="EC" id="2.1.1.320" evidence="7"/>
<sequence>MRQKRYFSKGDRSEKLLHFIKQKICMNGPMSVADFMRLTAVSPIGGYYSRHGSEIFGKEGDFITAPELSQIFGELIAVWCYHELANTGHTGEWQLVESGPGTGQLMLDLTRVLKQLKFSVFICNEFLDALPINQFRKDAEGKWHEVCVALDTNDNLCFMLSKAENLHTLKDAEGKWHEVCVALDTNDNLCFMLSKAENLHTLGLLPKKIRQDQSVKEWEISVDAGVYVNQGHQLVHPLESPGEHDLTADVNFGHLKNIVEDRTLVYGPIEQREFLAQMGIGLRLERLLEGCKTKEERTNLLRSSEILLSEEGMGTRFKFMSMFPKTLKDILEMREGPAGFAASSTL</sequence>
<dbReference type="WBParaSite" id="GPUH_0001538001-mRNA-1">
    <property type="protein sequence ID" value="GPUH_0001538001-mRNA-1"/>
    <property type="gene ID" value="GPUH_0001538001"/>
</dbReference>
<dbReference type="GO" id="GO:0032259">
    <property type="term" value="P:methylation"/>
    <property type="evidence" value="ECO:0007669"/>
    <property type="project" value="UniProtKB-KW"/>
</dbReference>
<dbReference type="AlphaFoldDB" id="A0A183E319"/>
<gene>
    <name evidence="8" type="ORF">GPUH_LOCUS15360</name>
</gene>
<evidence type="ECO:0000256" key="7">
    <source>
        <dbReference type="RuleBase" id="RU364114"/>
    </source>
</evidence>
<name>A0A183E319_9BILA</name>
<dbReference type="Pfam" id="PF02636">
    <property type="entry name" value="Methyltransf_28"/>
    <property type="match status" value="2"/>
</dbReference>
<dbReference type="GO" id="GO:0032981">
    <property type="term" value="P:mitochondrial respiratory chain complex I assembly"/>
    <property type="evidence" value="ECO:0007669"/>
    <property type="project" value="TreeGrafter"/>
</dbReference>
<dbReference type="InterPro" id="IPR003788">
    <property type="entry name" value="NDUFAF7"/>
</dbReference>
<evidence type="ECO:0000256" key="1">
    <source>
        <dbReference type="ARBA" id="ARBA00004173"/>
    </source>
</evidence>
<dbReference type="Gene3D" id="3.40.50.12710">
    <property type="match status" value="3"/>
</dbReference>
<comment type="catalytic activity">
    <reaction evidence="6 7">
        <text>L-arginyl-[protein] + 2 S-adenosyl-L-methionine = N(omega),N(omega)'-dimethyl-L-arginyl-[protein] + 2 S-adenosyl-L-homocysteine + 2 H(+)</text>
        <dbReference type="Rhea" id="RHEA:48108"/>
        <dbReference type="Rhea" id="RHEA-COMP:10532"/>
        <dbReference type="Rhea" id="RHEA-COMP:11992"/>
        <dbReference type="ChEBI" id="CHEBI:15378"/>
        <dbReference type="ChEBI" id="CHEBI:29965"/>
        <dbReference type="ChEBI" id="CHEBI:57856"/>
        <dbReference type="ChEBI" id="CHEBI:59789"/>
        <dbReference type="ChEBI" id="CHEBI:88221"/>
        <dbReference type="EC" id="2.1.1.320"/>
    </reaction>
</comment>
<keyword evidence="3 7" id="KW-0489">Methyltransferase</keyword>
<dbReference type="InterPro" id="IPR038375">
    <property type="entry name" value="NDUFAF7_sf"/>
</dbReference>
<evidence type="ECO:0000313" key="10">
    <source>
        <dbReference type="WBParaSite" id="GPUH_0001538001-mRNA-1"/>
    </source>
</evidence>
<dbReference type="InterPro" id="IPR029063">
    <property type="entry name" value="SAM-dependent_MTases_sf"/>
</dbReference>
<comment type="similarity">
    <text evidence="2 7">Belongs to the NDUFAF7 family.</text>
</comment>
<dbReference type="GO" id="GO:0005739">
    <property type="term" value="C:mitochondrion"/>
    <property type="evidence" value="ECO:0007669"/>
    <property type="project" value="UniProtKB-SubCell"/>
</dbReference>
<keyword evidence="9" id="KW-1185">Reference proteome</keyword>
<dbReference type="SUPFAM" id="SSF53335">
    <property type="entry name" value="S-adenosyl-L-methionine-dependent methyltransferases"/>
    <property type="match status" value="2"/>
</dbReference>
<keyword evidence="5 7" id="KW-0496">Mitochondrion</keyword>
<evidence type="ECO:0000313" key="8">
    <source>
        <dbReference type="EMBL" id="VDN25851.1"/>
    </source>
</evidence>
<keyword evidence="4 7" id="KW-0808">Transferase</keyword>